<dbReference type="PANTHER" id="PTHR30441">
    <property type="entry name" value="DUF748 DOMAIN-CONTAINING PROTEIN"/>
    <property type="match status" value="1"/>
</dbReference>
<reference evidence="2" key="1">
    <citation type="journal article" date="2017" name="Genome Announc.">
        <title>Draft Genome Sequence of Terrimicrobium sacchariphilum NM-5T, a Facultative Anaerobic Soil Bacterium of the Class Spartobacteria.</title>
        <authorList>
            <person name="Qiu Y.L."/>
            <person name="Tourlousse D.M."/>
            <person name="Matsuura N."/>
            <person name="Ohashi A."/>
            <person name="Sekiguchi Y."/>
        </authorList>
    </citation>
    <scope>NUCLEOTIDE SEQUENCE [LARGE SCALE GENOMIC DNA]</scope>
    <source>
        <strain evidence="2">NM-5</strain>
    </source>
</reference>
<name>A0A146GCZ3_TERSA</name>
<keyword evidence="2" id="KW-1185">Reference proteome</keyword>
<protein>
    <recommendedName>
        <fullName evidence="3">AsmA family protein</fullName>
    </recommendedName>
</protein>
<dbReference type="Pfam" id="PF05359">
    <property type="entry name" value="DUF748"/>
    <property type="match status" value="2"/>
</dbReference>
<proteinExistence type="predicted"/>
<evidence type="ECO:0008006" key="3">
    <source>
        <dbReference type="Google" id="ProtNLM"/>
    </source>
</evidence>
<comment type="caution">
    <text evidence="1">The sequence shown here is derived from an EMBL/GenBank/DDBJ whole genome shotgun (WGS) entry which is preliminary data.</text>
</comment>
<evidence type="ECO:0000313" key="1">
    <source>
        <dbReference type="EMBL" id="GAT34408.1"/>
    </source>
</evidence>
<evidence type="ECO:0000313" key="2">
    <source>
        <dbReference type="Proteomes" id="UP000076023"/>
    </source>
</evidence>
<dbReference type="InParanoid" id="A0A146GCZ3"/>
<accession>A0A146GCZ3</accession>
<dbReference type="EMBL" id="BDCO01000002">
    <property type="protein sequence ID" value="GAT34408.1"/>
    <property type="molecule type" value="Genomic_DNA"/>
</dbReference>
<organism evidence="1 2">
    <name type="scientific">Terrimicrobium sacchariphilum</name>
    <dbReference type="NCBI Taxonomy" id="690879"/>
    <lineage>
        <taxon>Bacteria</taxon>
        <taxon>Pseudomonadati</taxon>
        <taxon>Verrucomicrobiota</taxon>
        <taxon>Terrimicrobiia</taxon>
        <taxon>Terrimicrobiales</taxon>
        <taxon>Terrimicrobiaceae</taxon>
        <taxon>Terrimicrobium</taxon>
    </lineage>
</organism>
<dbReference type="RefSeq" id="WP_075080040.1">
    <property type="nucleotide sequence ID" value="NZ_BDCO01000002.1"/>
</dbReference>
<sequence>MSWEKIAAWIGRRRWWIIPPGLVLVALVGVRAILPTVIERAAAYYSQYYLGLPARVENVDLSLLTGGVVLENVRVGAVAEVGTPWHAALHPRIIDPKASLLHIERVAFHWSWWELIKGRLLLKEFALESPTVRLLREADGQIDPLRHAKPLAPATREKTSPSDKTASRNWPVEVRRFVLRNPNVKILDVPTGQELLVFSLENFEIDEASLRDSEFGLGSVAVNGPILKVKRELILSDQPAAAKKEAVARSTVRATSEGRSGFRIKRVNVDRAEFTWLSAKGPLDVMLKLKASGLTAEQGKRFPFELALQIGDGKVDLSGEAGVLPPYYKGTLKWDGISFAPLLLAALPDLAAWLKSTDGSGDLRITADLAGADGSPGIRLAGRTTVENFSAADPSGAGFALGWRRLDVIMKEAVIPLAVGGGTSPLPIVAIERISLQEPRILYTHPWPMLETFLGWDPAQKATMVAFVLGILERDSKEEQLIGRATLDLLEIKGGEIEMRDTTAVAQATVRGMDVILRNMEFPEMTFEALSLQAMLPTDSRFSLEGSLRGDQTGDFAIGLQELDLPTFSPYAKDAGVTLDGGRFSLKTNLKMQGDVMTIDNDIVLNKLGLSLSHPDWFVREFGLPINLVLALLRDAGGDIRLQVPMRRDEKGTTISMGAVVASAVRASILGAISSPLKLAGIGMGGRSSPGQLKGAAIKSQPGTSDLAPGEGARLDGLVRLLAERPEVQLSLRGRIGTEDLPILADRQLVENARAKVKLPEISDVGFLARRRISIYLAKRSKGEQAELGAEDRSIYARYVAAVQIPPDQLQLLARQRAEKVRDLLIAKKVDGKRLAVGEREADGEPGVVISFQPLPADVGKPLKSSTTKKSS</sequence>
<dbReference type="PANTHER" id="PTHR30441:SF8">
    <property type="entry name" value="DUF748 DOMAIN-CONTAINING PROTEIN"/>
    <property type="match status" value="1"/>
</dbReference>
<dbReference type="GO" id="GO:0090313">
    <property type="term" value="P:regulation of protein targeting to membrane"/>
    <property type="evidence" value="ECO:0007669"/>
    <property type="project" value="TreeGrafter"/>
</dbReference>
<dbReference type="GO" id="GO:0005886">
    <property type="term" value="C:plasma membrane"/>
    <property type="evidence" value="ECO:0007669"/>
    <property type="project" value="TreeGrafter"/>
</dbReference>
<dbReference type="Proteomes" id="UP000076023">
    <property type="component" value="Unassembled WGS sequence"/>
</dbReference>
<dbReference type="STRING" id="690879.TSACC_22833"/>
<dbReference type="InterPro" id="IPR052894">
    <property type="entry name" value="AsmA-related"/>
</dbReference>
<gene>
    <name evidence="1" type="ORF">TSACC_22833</name>
</gene>
<dbReference type="InterPro" id="IPR008023">
    <property type="entry name" value="DUF748"/>
</dbReference>
<dbReference type="AlphaFoldDB" id="A0A146GCZ3"/>